<sequence>MNSNNMLQEPTSVRGAGDIGGTNARFALWREARLESVEVLACADYPRPEDAVREYLHRVGQPLSAVENVCLACAGPVGDGDFRFTNNHWVIDRAAFRAELGLSHLLLVNDFSTMAWAASRLAGEELVQVREGTALEGRAKLIIGPGTGLGVGSLMPLPGGGWEVLPCEGGHVDLPVTGERDFAIWQLLREKYGHVSAERVLSGSGLENLYRLSCQVDGIEPLALSAAQIGERALAGDEYCDAVLEHFFLWLARVAGNAVMTVGALGGVYITGGIVPRFLERFQRSGFAEAFCTRGKTSGPYLSQVPVWVMTAKHPGLFGAGVALEQALLAEA</sequence>
<comment type="catalytic activity">
    <reaction evidence="3">
        <text>D-glucose + ATP = D-glucose 6-phosphate + ADP + H(+)</text>
        <dbReference type="Rhea" id="RHEA:17825"/>
        <dbReference type="ChEBI" id="CHEBI:4167"/>
        <dbReference type="ChEBI" id="CHEBI:15378"/>
        <dbReference type="ChEBI" id="CHEBI:30616"/>
        <dbReference type="ChEBI" id="CHEBI:61548"/>
        <dbReference type="ChEBI" id="CHEBI:456216"/>
        <dbReference type="EC" id="2.7.1.2"/>
    </reaction>
</comment>
<accession>A0A024HKS9</accession>
<evidence type="ECO:0000313" key="6">
    <source>
        <dbReference type="Proteomes" id="UP000025241"/>
    </source>
</evidence>
<dbReference type="HOGENOM" id="CLU_042582_1_0_6"/>
<keyword evidence="3" id="KW-0547">Nucleotide-binding</keyword>
<dbReference type="NCBIfam" id="TIGR00749">
    <property type="entry name" value="glk"/>
    <property type="match status" value="1"/>
</dbReference>
<dbReference type="PANTHER" id="PTHR47690">
    <property type="entry name" value="GLUCOKINASE"/>
    <property type="match status" value="1"/>
</dbReference>
<comment type="similarity">
    <text evidence="3 4">Belongs to the bacterial glucokinase family.</text>
</comment>
<name>A0A024HKS9_PSEKB</name>
<dbReference type="InterPro" id="IPR043129">
    <property type="entry name" value="ATPase_NBD"/>
</dbReference>
<dbReference type="eggNOG" id="COG0837">
    <property type="taxonomic scope" value="Bacteria"/>
</dbReference>
<dbReference type="Gene3D" id="3.30.420.40">
    <property type="match status" value="1"/>
</dbReference>
<gene>
    <name evidence="3 5" type="primary">glk</name>
    <name evidence="5" type="ORF">PKB_3930</name>
</gene>
<dbReference type="PANTHER" id="PTHR47690:SF1">
    <property type="entry name" value="GLUCOKINASE"/>
    <property type="match status" value="1"/>
</dbReference>
<keyword evidence="1 3" id="KW-0808">Transferase</keyword>
<dbReference type="Proteomes" id="UP000025241">
    <property type="component" value="Chromosome I"/>
</dbReference>
<keyword evidence="3" id="KW-0963">Cytoplasm</keyword>
<evidence type="ECO:0000256" key="2">
    <source>
        <dbReference type="ARBA" id="ARBA00022777"/>
    </source>
</evidence>
<dbReference type="NCBIfam" id="NF001415">
    <property type="entry name" value="PRK00292.1-2"/>
    <property type="match status" value="1"/>
</dbReference>
<dbReference type="STRING" id="1301098.PKB_3930"/>
<dbReference type="GO" id="GO:0006096">
    <property type="term" value="P:glycolytic process"/>
    <property type="evidence" value="ECO:0007669"/>
    <property type="project" value="UniProtKB-UniRule"/>
</dbReference>
<evidence type="ECO:0000256" key="1">
    <source>
        <dbReference type="ARBA" id="ARBA00022679"/>
    </source>
</evidence>
<dbReference type="GO" id="GO:0004340">
    <property type="term" value="F:glucokinase activity"/>
    <property type="evidence" value="ECO:0007669"/>
    <property type="project" value="UniProtKB-UniRule"/>
</dbReference>
<dbReference type="EC" id="2.7.1.2" evidence="3"/>
<feature type="binding site" evidence="3">
    <location>
        <begin position="17"/>
        <end position="22"/>
    </location>
    <ligand>
        <name>ATP</name>
        <dbReference type="ChEBI" id="CHEBI:30616"/>
    </ligand>
</feature>
<dbReference type="InterPro" id="IPR050201">
    <property type="entry name" value="Bacterial_glucokinase"/>
</dbReference>
<comment type="subcellular location">
    <subcellularLocation>
        <location evidence="3">Cytoplasm</location>
    </subcellularLocation>
</comment>
<dbReference type="EMBL" id="HG322950">
    <property type="protein sequence ID" value="CDF85259.1"/>
    <property type="molecule type" value="Genomic_DNA"/>
</dbReference>
<dbReference type="HAMAP" id="MF_00524">
    <property type="entry name" value="Glucokinase"/>
    <property type="match status" value="1"/>
</dbReference>
<keyword evidence="6" id="KW-1185">Reference proteome</keyword>
<dbReference type="Gene3D" id="3.40.367.20">
    <property type="match status" value="1"/>
</dbReference>
<reference evidence="5 6" key="1">
    <citation type="submission" date="2013-03" db="EMBL/GenBank/DDBJ databases">
        <authorList>
            <person name="Linke B."/>
        </authorList>
    </citation>
    <scope>NUCLEOTIDE SEQUENCE [LARGE SCALE GENOMIC DNA]</scope>
    <source>
        <strain evidence="5 6">B13</strain>
    </source>
</reference>
<keyword evidence="3" id="KW-0324">Glycolysis</keyword>
<dbReference type="SUPFAM" id="SSF53067">
    <property type="entry name" value="Actin-like ATPase domain"/>
    <property type="match status" value="1"/>
</dbReference>
<dbReference type="GO" id="GO:0005829">
    <property type="term" value="C:cytosol"/>
    <property type="evidence" value="ECO:0007669"/>
    <property type="project" value="TreeGrafter"/>
</dbReference>
<dbReference type="GO" id="GO:0005524">
    <property type="term" value="F:ATP binding"/>
    <property type="evidence" value="ECO:0007669"/>
    <property type="project" value="UniProtKB-UniRule"/>
</dbReference>
<evidence type="ECO:0000256" key="4">
    <source>
        <dbReference type="RuleBase" id="RU004046"/>
    </source>
</evidence>
<proteinExistence type="inferred from homology"/>
<organism evidence="5 6">
    <name type="scientific">Pseudomonas knackmussii (strain DSM 6978 / CCUG 54928 / LMG 23759 / B13)</name>
    <dbReference type="NCBI Taxonomy" id="1301098"/>
    <lineage>
        <taxon>Bacteria</taxon>
        <taxon>Pseudomonadati</taxon>
        <taxon>Pseudomonadota</taxon>
        <taxon>Gammaproteobacteria</taxon>
        <taxon>Pseudomonadales</taxon>
        <taxon>Pseudomonadaceae</taxon>
        <taxon>Pseudomonas</taxon>
    </lineage>
</organism>
<dbReference type="KEGG" id="pkc:PKB_3930"/>
<dbReference type="AlphaFoldDB" id="A0A024HKS9"/>
<keyword evidence="2 3" id="KW-0418">Kinase</keyword>
<evidence type="ECO:0000313" key="5">
    <source>
        <dbReference type="EMBL" id="CDF85259.1"/>
    </source>
</evidence>
<evidence type="ECO:0000256" key="3">
    <source>
        <dbReference type="HAMAP-Rule" id="MF_00524"/>
    </source>
</evidence>
<keyword evidence="3" id="KW-0067">ATP-binding</keyword>
<dbReference type="PATRIC" id="fig|1301098.3.peg.3934"/>
<dbReference type="GO" id="GO:0005536">
    <property type="term" value="F:D-glucose binding"/>
    <property type="evidence" value="ECO:0007669"/>
    <property type="project" value="InterPro"/>
</dbReference>
<protein>
    <recommendedName>
        <fullName evidence="3">Glucokinase</fullName>
        <ecNumber evidence="3">2.7.1.2</ecNumber>
    </recommendedName>
    <alternativeName>
        <fullName evidence="3">Glucose kinase</fullName>
    </alternativeName>
</protein>
<dbReference type="CDD" id="cd24008">
    <property type="entry name" value="ASKHA_NBD_GLK"/>
    <property type="match status" value="1"/>
</dbReference>
<reference evidence="5 6" key="2">
    <citation type="submission" date="2014-05" db="EMBL/GenBank/DDBJ databases">
        <title>Genome sequence of the 3-chlorobenzoate degrading bacterium Pseudomonas knackmussii B13 shows multiple evidence for horizontal gene transfer.</title>
        <authorList>
            <person name="Miyazaki R."/>
            <person name="Bertelli C."/>
            <person name="Falquet L."/>
            <person name="Robinson-Rechavi M."/>
            <person name="Gharib W."/>
            <person name="Roy S."/>
            <person name="Van der Meer J.R."/>
        </authorList>
    </citation>
    <scope>NUCLEOTIDE SEQUENCE [LARGE SCALE GENOMIC DNA]</scope>
    <source>
        <strain evidence="5 6">B13</strain>
    </source>
</reference>
<dbReference type="Pfam" id="PF02685">
    <property type="entry name" value="Glucokinase"/>
    <property type="match status" value="1"/>
</dbReference>
<dbReference type="InterPro" id="IPR003836">
    <property type="entry name" value="Glucokinase"/>
</dbReference>